<dbReference type="AlphaFoldDB" id="A0A437RLB2"/>
<dbReference type="PANTHER" id="PTHR46438:SF2">
    <property type="entry name" value="ALPHA_BETA-HYDROLASES SUPERFAMILY PROTEIN"/>
    <property type="match status" value="1"/>
</dbReference>
<feature type="domain" description="AB hydrolase-1" evidence="1">
    <location>
        <begin position="28"/>
        <end position="143"/>
    </location>
</feature>
<evidence type="ECO:0000313" key="3">
    <source>
        <dbReference type="Proteomes" id="UP000285575"/>
    </source>
</evidence>
<comment type="caution">
    <text evidence="2">The sequence shown here is derived from an EMBL/GenBank/DDBJ whole genome shotgun (WGS) entry which is preliminary data.</text>
</comment>
<gene>
    <name evidence="2" type="ORF">EOE66_07490</name>
</gene>
<evidence type="ECO:0000259" key="1">
    <source>
        <dbReference type="Pfam" id="PF00561"/>
    </source>
</evidence>
<dbReference type="InterPro" id="IPR029058">
    <property type="entry name" value="AB_hydrolase_fold"/>
</dbReference>
<dbReference type="EMBL" id="SACR01000002">
    <property type="protein sequence ID" value="RVU47568.1"/>
    <property type="molecule type" value="Genomic_DNA"/>
</dbReference>
<proteinExistence type="predicted"/>
<sequence length="298" mass="32663">MHPALVPAVSGERIERHGLSCYVAGEGPPLLLLHSVNAAASAAEVRPLFEHWRATRTVFAPDLPGYGYSERTDRAYTPRLMTDALHAVAALARERCGPQPLDALAVSLGCEFLARAAAEQPAHWGRLALVSPTGFMGRRAWRKAPGTTRGLPALHRVLANPRWAQALFNGLTKPPVVRYFLRRTWGGPNIDTAMADYAILTARQPGARHAPLHFLSAGLFSADIHTVYDALQQPVWVSHGVRGDFTDYRGLEGWRARPNWRITVYPTGALPYFEREADFNAELAHFLAQPSVPAAAVA</sequence>
<dbReference type="OrthoDB" id="9808398at2"/>
<evidence type="ECO:0000313" key="2">
    <source>
        <dbReference type="EMBL" id="RVU47568.1"/>
    </source>
</evidence>
<dbReference type="Gene3D" id="3.40.50.1820">
    <property type="entry name" value="alpha/beta hydrolase"/>
    <property type="match status" value="1"/>
</dbReference>
<dbReference type="InterPro" id="IPR000073">
    <property type="entry name" value="AB_hydrolase_1"/>
</dbReference>
<dbReference type="PANTHER" id="PTHR46438">
    <property type="entry name" value="ALPHA/BETA-HYDROLASES SUPERFAMILY PROTEIN"/>
    <property type="match status" value="1"/>
</dbReference>
<name>A0A437RLB2_9BURK</name>
<keyword evidence="3" id="KW-1185">Reference proteome</keyword>
<organism evidence="2 3">
    <name type="scientific">Rubrivivax rivuli</name>
    <dbReference type="NCBI Taxonomy" id="1862385"/>
    <lineage>
        <taxon>Bacteria</taxon>
        <taxon>Pseudomonadati</taxon>
        <taxon>Pseudomonadota</taxon>
        <taxon>Betaproteobacteria</taxon>
        <taxon>Burkholderiales</taxon>
        <taxon>Sphaerotilaceae</taxon>
        <taxon>Rubrivivax</taxon>
    </lineage>
</organism>
<dbReference type="GO" id="GO:0016787">
    <property type="term" value="F:hydrolase activity"/>
    <property type="evidence" value="ECO:0007669"/>
    <property type="project" value="UniProtKB-KW"/>
</dbReference>
<dbReference type="Pfam" id="PF00561">
    <property type="entry name" value="Abhydrolase_1"/>
    <property type="match status" value="1"/>
</dbReference>
<dbReference type="RefSeq" id="WP_128228029.1">
    <property type="nucleotide sequence ID" value="NZ_SACR01000002.1"/>
</dbReference>
<keyword evidence="2" id="KW-0378">Hydrolase</keyword>
<reference evidence="2 3" key="1">
    <citation type="submission" date="2019-01" db="EMBL/GenBank/DDBJ databases">
        <authorList>
            <person name="Chen W.-M."/>
        </authorList>
    </citation>
    <scope>NUCLEOTIDE SEQUENCE [LARGE SCALE GENOMIC DNA]</scope>
    <source>
        <strain evidence="2 3">KYPY4</strain>
    </source>
</reference>
<accession>A0A437RLB2</accession>
<dbReference type="Proteomes" id="UP000285575">
    <property type="component" value="Unassembled WGS sequence"/>
</dbReference>
<dbReference type="SUPFAM" id="SSF53474">
    <property type="entry name" value="alpha/beta-Hydrolases"/>
    <property type="match status" value="1"/>
</dbReference>
<protein>
    <submittedName>
        <fullName evidence="2">Alpha/beta hydrolase</fullName>
    </submittedName>
</protein>